<sequence>MDERGRETCGDPIDYPPRGCLYEVRYTLGPHGAGTVRFPDEFALGRWFTAMAAEGMFVPADFTVPDEDGRNGYRIFCVTDDARTEISYFHPRLVRGRIEGRRRPR</sequence>
<accession>A0ABW3EY34</accession>
<organism evidence="1 2">
    <name type="scientific">Actinomadura sediminis</name>
    <dbReference type="NCBI Taxonomy" id="1038904"/>
    <lineage>
        <taxon>Bacteria</taxon>
        <taxon>Bacillati</taxon>
        <taxon>Actinomycetota</taxon>
        <taxon>Actinomycetes</taxon>
        <taxon>Streptosporangiales</taxon>
        <taxon>Thermomonosporaceae</taxon>
        <taxon>Actinomadura</taxon>
    </lineage>
</organism>
<comment type="caution">
    <text evidence="1">The sequence shown here is derived from an EMBL/GenBank/DDBJ whole genome shotgun (WGS) entry which is preliminary data.</text>
</comment>
<dbReference type="EMBL" id="JBHTJA010000060">
    <property type="protein sequence ID" value="MFD0903646.1"/>
    <property type="molecule type" value="Genomic_DNA"/>
</dbReference>
<proteinExistence type="predicted"/>
<gene>
    <name evidence="1" type="ORF">ACFQ11_24860</name>
</gene>
<evidence type="ECO:0000313" key="1">
    <source>
        <dbReference type="EMBL" id="MFD0903646.1"/>
    </source>
</evidence>
<reference evidence="2" key="1">
    <citation type="journal article" date="2019" name="Int. J. Syst. Evol. Microbiol.">
        <title>The Global Catalogue of Microorganisms (GCM) 10K type strain sequencing project: providing services to taxonomists for standard genome sequencing and annotation.</title>
        <authorList>
            <consortium name="The Broad Institute Genomics Platform"/>
            <consortium name="The Broad Institute Genome Sequencing Center for Infectious Disease"/>
            <person name="Wu L."/>
            <person name="Ma J."/>
        </authorList>
    </citation>
    <scope>NUCLEOTIDE SEQUENCE [LARGE SCALE GENOMIC DNA]</scope>
    <source>
        <strain evidence="2">JCM 31202</strain>
    </source>
</reference>
<evidence type="ECO:0000313" key="2">
    <source>
        <dbReference type="Proteomes" id="UP001596972"/>
    </source>
</evidence>
<protein>
    <submittedName>
        <fullName evidence="1">Uncharacterized protein</fullName>
    </submittedName>
</protein>
<name>A0ABW3EY34_9ACTN</name>
<dbReference type="Proteomes" id="UP001596972">
    <property type="component" value="Unassembled WGS sequence"/>
</dbReference>
<keyword evidence="2" id="KW-1185">Reference proteome</keyword>
<dbReference type="RefSeq" id="WP_378302667.1">
    <property type="nucleotide sequence ID" value="NZ_JBHTJA010000060.1"/>
</dbReference>